<comment type="caution">
    <text evidence="1">The sequence shown here is derived from an EMBL/GenBank/DDBJ whole genome shotgun (WGS) entry which is preliminary data.</text>
</comment>
<organism evidence="1 2">
    <name type="scientific">Rhamnusium bicolor</name>
    <dbReference type="NCBI Taxonomy" id="1586634"/>
    <lineage>
        <taxon>Eukaryota</taxon>
        <taxon>Metazoa</taxon>
        <taxon>Ecdysozoa</taxon>
        <taxon>Arthropoda</taxon>
        <taxon>Hexapoda</taxon>
        <taxon>Insecta</taxon>
        <taxon>Pterygota</taxon>
        <taxon>Neoptera</taxon>
        <taxon>Endopterygota</taxon>
        <taxon>Coleoptera</taxon>
        <taxon>Polyphaga</taxon>
        <taxon>Cucujiformia</taxon>
        <taxon>Chrysomeloidea</taxon>
        <taxon>Cerambycidae</taxon>
        <taxon>Lepturinae</taxon>
        <taxon>Rhagiini</taxon>
        <taxon>Rhamnusium</taxon>
    </lineage>
</organism>
<evidence type="ECO:0000313" key="2">
    <source>
        <dbReference type="Proteomes" id="UP001162156"/>
    </source>
</evidence>
<evidence type="ECO:0008006" key="3">
    <source>
        <dbReference type="Google" id="ProtNLM"/>
    </source>
</evidence>
<name>A0AAV8ZPH4_9CUCU</name>
<keyword evidence="2" id="KW-1185">Reference proteome</keyword>
<protein>
    <recommendedName>
        <fullName evidence="3">DUF4371 domain-containing protein</fullName>
    </recommendedName>
</protein>
<dbReference type="AlphaFoldDB" id="A0AAV8ZPH4"/>
<dbReference type="EMBL" id="JANEYF010000950">
    <property type="protein sequence ID" value="KAJ8966721.1"/>
    <property type="molecule type" value="Genomic_DNA"/>
</dbReference>
<accession>A0AAV8ZPH4</accession>
<proteinExistence type="predicted"/>
<reference evidence="1" key="1">
    <citation type="journal article" date="2023" name="Insect Mol. Biol.">
        <title>Genome sequencing provides insights into the evolution of gene families encoding plant cell wall-degrading enzymes in longhorned beetles.</title>
        <authorList>
            <person name="Shin N.R."/>
            <person name="Okamura Y."/>
            <person name="Kirsch R."/>
            <person name="Pauchet Y."/>
        </authorList>
    </citation>
    <scope>NUCLEOTIDE SEQUENCE</scope>
    <source>
        <strain evidence="1">RBIC_L_NR</strain>
    </source>
</reference>
<dbReference type="Proteomes" id="UP001162156">
    <property type="component" value="Unassembled WGS sequence"/>
</dbReference>
<gene>
    <name evidence="1" type="ORF">NQ314_003343</name>
</gene>
<sequence>CVSRSRGEFQDKQPAKKKLKTAEGKSRCYRFNNSWLQDLRFKDWLTKRETKTDNKNEYAFCKVCNLSLVAHKNDLSRHQLTERHQNNMKQIACNAKITDMITKRGGEATKRAEIKLCGLLAVNNLPFLLMDTLAPLCANIFPDSNIAKDLSMKRTKATACMKEALGKNFKKQLSTELQEPGRFFSIIMDETTDKSTSKQCAFTVIFFKESVKTRFFDMVETPNGDAETLFNTLKGVIVKQNIPLSNLVEYSSDTTNVMFGEHNSVVSRLKSEFPNICCIKCSCHLIHLASAKACFSLPRSVEDLLRNRGSF</sequence>
<dbReference type="PANTHER" id="PTHR37162:SF1">
    <property type="entry name" value="BED-TYPE DOMAIN-CONTAINING PROTEIN"/>
    <property type="match status" value="1"/>
</dbReference>
<evidence type="ECO:0000313" key="1">
    <source>
        <dbReference type="EMBL" id="KAJ8966721.1"/>
    </source>
</evidence>
<feature type="non-terminal residue" evidence="1">
    <location>
        <position position="1"/>
    </location>
</feature>
<dbReference type="PANTHER" id="PTHR37162">
    <property type="entry name" value="HAT FAMILY DIMERISATION DOMAINCONTAINING PROTEIN-RELATED"/>
    <property type="match status" value="1"/>
</dbReference>